<organism evidence="2 3">
    <name type="scientific">Saccharothrix xinjiangensis</name>
    <dbReference type="NCBI Taxonomy" id="204798"/>
    <lineage>
        <taxon>Bacteria</taxon>
        <taxon>Bacillati</taxon>
        <taxon>Actinomycetota</taxon>
        <taxon>Actinomycetes</taxon>
        <taxon>Pseudonocardiales</taxon>
        <taxon>Pseudonocardiaceae</taxon>
        <taxon>Saccharothrix</taxon>
    </lineage>
</organism>
<dbReference type="InterPro" id="IPR034660">
    <property type="entry name" value="DinB/YfiT-like"/>
</dbReference>
<dbReference type="EMBL" id="JBHSJB010000011">
    <property type="protein sequence ID" value="MFC5054455.1"/>
    <property type="molecule type" value="Genomic_DNA"/>
</dbReference>
<name>A0ABV9XVP0_9PSEU</name>
<keyword evidence="3" id="KW-1185">Reference proteome</keyword>
<evidence type="ECO:0000313" key="2">
    <source>
        <dbReference type="EMBL" id="MFC5054455.1"/>
    </source>
</evidence>
<dbReference type="InterPro" id="IPR017517">
    <property type="entry name" value="Maleyloyr_isom"/>
</dbReference>
<sequence>MDLLELNRSALDLNLELWAEVGEDRLDLDTPCGGWTVYELMRHQVETTLSFTAAALETGPIEPASDDMLTAYRMAADAATEAFRADGFLDRTATFPGYGPRRGKDLVAAHFVDNLVHAWDLRRALGVDATLDPDLADAAHRMALRYPDTPDVRGPGAAFAHPVPVPEDAPVTDRLVALLGRSPTWPA</sequence>
<evidence type="ECO:0000259" key="1">
    <source>
        <dbReference type="Pfam" id="PF11716"/>
    </source>
</evidence>
<reference evidence="3" key="1">
    <citation type="journal article" date="2019" name="Int. J. Syst. Evol. Microbiol.">
        <title>The Global Catalogue of Microorganisms (GCM) 10K type strain sequencing project: providing services to taxonomists for standard genome sequencing and annotation.</title>
        <authorList>
            <consortium name="The Broad Institute Genomics Platform"/>
            <consortium name="The Broad Institute Genome Sequencing Center for Infectious Disease"/>
            <person name="Wu L."/>
            <person name="Ma J."/>
        </authorList>
    </citation>
    <scope>NUCLEOTIDE SEQUENCE [LARGE SCALE GENOMIC DNA]</scope>
    <source>
        <strain evidence="3">KCTC 12848</strain>
    </source>
</reference>
<evidence type="ECO:0000313" key="3">
    <source>
        <dbReference type="Proteomes" id="UP001595833"/>
    </source>
</evidence>
<feature type="domain" description="Mycothiol-dependent maleylpyruvate isomerase metal-binding" evidence="1">
    <location>
        <begin position="15"/>
        <end position="122"/>
    </location>
</feature>
<dbReference type="NCBIfam" id="TIGR03083">
    <property type="entry name" value="maleylpyruvate isomerase family mycothiol-dependent enzyme"/>
    <property type="match status" value="1"/>
</dbReference>
<proteinExistence type="predicted"/>
<gene>
    <name evidence="2" type="ORF">ACFPFM_11905</name>
</gene>
<dbReference type="RefSeq" id="WP_344034239.1">
    <property type="nucleotide sequence ID" value="NZ_BAAAKE010000001.1"/>
</dbReference>
<dbReference type="Proteomes" id="UP001595833">
    <property type="component" value="Unassembled WGS sequence"/>
</dbReference>
<accession>A0ABV9XVP0</accession>
<dbReference type="Pfam" id="PF11716">
    <property type="entry name" value="MDMPI_N"/>
    <property type="match status" value="1"/>
</dbReference>
<protein>
    <submittedName>
        <fullName evidence="2">TIGR03086 family metal-binding protein</fullName>
    </submittedName>
</protein>
<dbReference type="InterPro" id="IPR024344">
    <property type="entry name" value="MDMPI_metal-binding"/>
</dbReference>
<dbReference type="SUPFAM" id="SSF109854">
    <property type="entry name" value="DinB/YfiT-like putative metalloenzymes"/>
    <property type="match status" value="1"/>
</dbReference>
<dbReference type="InterPro" id="IPR017520">
    <property type="entry name" value="CHP03086"/>
</dbReference>
<comment type="caution">
    <text evidence="2">The sequence shown here is derived from an EMBL/GenBank/DDBJ whole genome shotgun (WGS) entry which is preliminary data.</text>
</comment>
<dbReference type="NCBIfam" id="TIGR03086">
    <property type="entry name" value="TIGR03086 family metal-binding protein"/>
    <property type="match status" value="1"/>
</dbReference>